<reference evidence="2 3" key="1">
    <citation type="submission" date="2015-04" db="EMBL/GenBank/DDBJ databases">
        <title>Complete genome sequence of Schizopora paradoxa KUC8140, a cosmopolitan wood degrader in East Asia.</title>
        <authorList>
            <consortium name="DOE Joint Genome Institute"/>
            <person name="Min B."/>
            <person name="Park H."/>
            <person name="Jang Y."/>
            <person name="Kim J.-J."/>
            <person name="Kim K.H."/>
            <person name="Pangilinan J."/>
            <person name="Lipzen A."/>
            <person name="Riley R."/>
            <person name="Grigoriev I.V."/>
            <person name="Spatafora J.W."/>
            <person name="Choi I.-G."/>
        </authorList>
    </citation>
    <scope>NUCLEOTIDE SEQUENCE [LARGE SCALE GENOMIC DNA]</scope>
    <source>
        <strain evidence="2 3">KUC8140</strain>
    </source>
</reference>
<keyword evidence="1" id="KW-0472">Membrane</keyword>
<protein>
    <submittedName>
        <fullName evidence="2">Uncharacterized protein</fullName>
    </submittedName>
</protein>
<proteinExistence type="predicted"/>
<evidence type="ECO:0000313" key="3">
    <source>
        <dbReference type="Proteomes" id="UP000053477"/>
    </source>
</evidence>
<dbReference type="EMBL" id="KQ085983">
    <property type="protein sequence ID" value="KLO12179.1"/>
    <property type="molecule type" value="Genomic_DNA"/>
</dbReference>
<dbReference type="Proteomes" id="UP000053477">
    <property type="component" value="Unassembled WGS sequence"/>
</dbReference>
<dbReference type="InParanoid" id="A0A0H2RJX6"/>
<dbReference type="AlphaFoldDB" id="A0A0H2RJX6"/>
<keyword evidence="3" id="KW-1185">Reference proteome</keyword>
<gene>
    <name evidence="2" type="ORF">SCHPADRAFT_434774</name>
</gene>
<evidence type="ECO:0000313" key="2">
    <source>
        <dbReference type="EMBL" id="KLO12179.1"/>
    </source>
</evidence>
<feature type="transmembrane region" description="Helical" evidence="1">
    <location>
        <begin position="50"/>
        <end position="68"/>
    </location>
</feature>
<keyword evidence="1" id="KW-1133">Transmembrane helix</keyword>
<accession>A0A0H2RJX6</accession>
<evidence type="ECO:0000256" key="1">
    <source>
        <dbReference type="SAM" id="Phobius"/>
    </source>
</evidence>
<organism evidence="2 3">
    <name type="scientific">Schizopora paradoxa</name>
    <dbReference type="NCBI Taxonomy" id="27342"/>
    <lineage>
        <taxon>Eukaryota</taxon>
        <taxon>Fungi</taxon>
        <taxon>Dikarya</taxon>
        <taxon>Basidiomycota</taxon>
        <taxon>Agaricomycotina</taxon>
        <taxon>Agaricomycetes</taxon>
        <taxon>Hymenochaetales</taxon>
        <taxon>Schizoporaceae</taxon>
        <taxon>Schizopora</taxon>
    </lineage>
</organism>
<name>A0A0H2RJX6_9AGAM</name>
<keyword evidence="1" id="KW-0812">Transmembrane</keyword>
<sequence length="103" mass="11754">MRRWSGVQNFGLVLVVCLYTLLLEILVSVHQALCFPSTSIYVPEVWGRTFVLRSLASVLMALLTLSIYPRLILNRRRRLFSQLWSCSSSTSIILSPPLWTARA</sequence>